<reference evidence="3 4" key="1">
    <citation type="submission" date="2021-06" db="EMBL/GenBank/DDBJ databases">
        <title>Caerostris darwini draft genome.</title>
        <authorList>
            <person name="Kono N."/>
            <person name="Arakawa K."/>
        </authorList>
    </citation>
    <scope>NUCLEOTIDE SEQUENCE [LARGE SCALE GENOMIC DNA]</scope>
</reference>
<dbReference type="EMBL" id="BPLQ01005020">
    <property type="protein sequence ID" value="GIY12337.1"/>
    <property type="molecule type" value="Genomic_DNA"/>
</dbReference>
<evidence type="ECO:0000256" key="2">
    <source>
        <dbReference type="SAM" id="Phobius"/>
    </source>
</evidence>
<keyword evidence="2" id="KW-1133">Transmembrane helix</keyword>
<comment type="similarity">
    <text evidence="1">Belongs to the heparin-binding growth factors family.</text>
</comment>
<name>A0AAV4QSV0_9ARAC</name>
<accession>A0AAV4QSV0</accession>
<evidence type="ECO:0000256" key="1">
    <source>
        <dbReference type="ARBA" id="ARBA00007936"/>
    </source>
</evidence>
<dbReference type="AlphaFoldDB" id="A0AAV4QSV0"/>
<dbReference type="InterPro" id="IPR008996">
    <property type="entry name" value="IL1/FGF"/>
</dbReference>
<dbReference type="SMART" id="SM00442">
    <property type="entry name" value="FGF"/>
    <property type="match status" value="1"/>
</dbReference>
<dbReference type="Proteomes" id="UP001054837">
    <property type="component" value="Unassembled WGS sequence"/>
</dbReference>
<evidence type="ECO:0000313" key="3">
    <source>
        <dbReference type="EMBL" id="GIY12337.1"/>
    </source>
</evidence>
<dbReference type="GO" id="GO:0008083">
    <property type="term" value="F:growth factor activity"/>
    <property type="evidence" value="ECO:0007669"/>
    <property type="project" value="InterPro"/>
</dbReference>
<feature type="transmembrane region" description="Helical" evidence="2">
    <location>
        <begin position="14"/>
        <end position="33"/>
    </location>
</feature>
<dbReference type="Pfam" id="PF00167">
    <property type="entry name" value="FGF"/>
    <property type="match status" value="1"/>
</dbReference>
<keyword evidence="4" id="KW-1185">Reference proteome</keyword>
<dbReference type="Gene3D" id="2.80.10.50">
    <property type="match status" value="1"/>
</dbReference>
<dbReference type="PANTHER" id="PTHR11486">
    <property type="entry name" value="FIBROBLAST GROWTH FACTOR"/>
    <property type="match status" value="1"/>
</dbReference>
<keyword evidence="2" id="KW-0472">Membrane</keyword>
<dbReference type="SUPFAM" id="SSF50353">
    <property type="entry name" value="Cytokine"/>
    <property type="match status" value="1"/>
</dbReference>
<protein>
    <submittedName>
        <fullName evidence="3">Fibroblast growth factor 17</fullName>
    </submittedName>
</protein>
<proteinExistence type="inferred from homology"/>
<comment type="caution">
    <text evidence="3">The sequence shown here is derived from an EMBL/GenBank/DDBJ whole genome shotgun (WGS) entry which is preliminary data.</text>
</comment>
<gene>
    <name evidence="3" type="primary">fgf17</name>
    <name evidence="3" type="ORF">CDAR_114421</name>
</gene>
<sequence length="231" mass="26850">MSQSISRQRRRPPVYRIPVLLSILIMVLCKYIADALIEKDGTRFLTDNSISRFNVRRYYKFYSVCSGKHIEIIGSSVTALGNSDSPNANLILQSAHYQNHHGIHIVGVRSGRFLCFNKKSKLITRFSGGSPRCIFEEQFSPEYFTTLKSVYNKNWSIGFNRKGKPLLGSDKSKSHRNRCFYFTKRDHSYLDGLHETNPYGPKIANPHKLMHFLHEKEIKRRKRHSLNKTKQ</sequence>
<evidence type="ECO:0000313" key="4">
    <source>
        <dbReference type="Proteomes" id="UP001054837"/>
    </source>
</evidence>
<dbReference type="CDD" id="cd23307">
    <property type="entry name" value="beta-trefoil_FGF8-like"/>
    <property type="match status" value="1"/>
</dbReference>
<organism evidence="3 4">
    <name type="scientific">Caerostris darwini</name>
    <dbReference type="NCBI Taxonomy" id="1538125"/>
    <lineage>
        <taxon>Eukaryota</taxon>
        <taxon>Metazoa</taxon>
        <taxon>Ecdysozoa</taxon>
        <taxon>Arthropoda</taxon>
        <taxon>Chelicerata</taxon>
        <taxon>Arachnida</taxon>
        <taxon>Araneae</taxon>
        <taxon>Araneomorphae</taxon>
        <taxon>Entelegynae</taxon>
        <taxon>Araneoidea</taxon>
        <taxon>Araneidae</taxon>
        <taxon>Caerostris</taxon>
    </lineage>
</organism>
<dbReference type="InterPro" id="IPR002209">
    <property type="entry name" value="Fibroblast_GF_fam"/>
</dbReference>
<keyword evidence="2" id="KW-0812">Transmembrane</keyword>